<gene>
    <name evidence="2" type="ORF">PhaeoP97_03947</name>
</gene>
<sequence length="551" mass="62166">MTPAELRLKLTDLIATWENEVVEFKEASNSYSTGDIGKYFSALSNEANLKDVDAGWLVFGVNNKSRTVVGTDYRPTPEHLQSLKQQIADGADPTTTFRQIHEVDVDGKRVVMLEIPPAPRGIPIAWQGQTYARAGESLSALGFAKQDEIRNQTLHGDWSAQVVDGATLDDLDPQAVERARSDFALKHQNRIDADEVRSWPVATLLDRAKVTQRGQVTRTALLLLGRAESAYLLSPHPAQMTWKLVGPETAYEHFGPPFLLATSQLYQRIRNIQLRLLPDDELLPHEVSKYDQKVVLEALHNCIAHQDYRQNQRIIVTERPDRLVLENAGRFFEGAPEDYVRGDKTPRGYRNPYLVQAMVELNMIDQMGYGIQRMYETQRRRYLPMPDYEVAGDAVVMTVYGGVVDTAYTRVLMENGGLKLTDVLALDRVQKRLEVPDAAIQALKRKGLVEGRKPRFRVSAAVAAASSKKAEYIKTRAFDDQHYADMVVEFLRKFGSASRKDVDDLLWDKLSDALDDTQKRNKIGNLLSGLRRKDVIFNAGSKPAPQWKLCE</sequence>
<dbReference type="PANTHER" id="PTHR30595">
    <property type="entry name" value="GLPR-RELATED TRANSCRIPTIONAL REPRESSOR"/>
    <property type="match status" value="1"/>
</dbReference>
<reference evidence="3" key="1">
    <citation type="submission" date="2016-07" db="EMBL/GenBank/DDBJ databases">
        <title>Phaeobacter portensis sp. nov., a tropodithietic acid producing bacterium isolated from a German harbor.</title>
        <authorList>
            <person name="Freese H.M."/>
            <person name="Bunk B."/>
            <person name="Breider S."/>
            <person name="Brinkhoff T."/>
        </authorList>
    </citation>
    <scope>NUCLEOTIDE SEQUENCE [LARGE SCALE GENOMIC DNA]</scope>
    <source>
        <strain evidence="3">P97</strain>
        <plasmid evidence="3">pp97_c</plasmid>
    </source>
</reference>
<accession>A0A1L3IAX1</accession>
<dbReference type="RefSeq" id="WP_072506888.1">
    <property type="nucleotide sequence ID" value="NZ_CP016367.1"/>
</dbReference>
<dbReference type="InterPro" id="IPR038475">
    <property type="entry name" value="RecG_C_sf"/>
</dbReference>
<name>A0A1L3IAX1_9RHOB</name>
<dbReference type="InterPro" id="IPR038461">
    <property type="entry name" value="Schlafen_AlbA_2_dom_sf"/>
</dbReference>
<dbReference type="PANTHER" id="PTHR30595:SF6">
    <property type="entry name" value="SCHLAFEN ALBA-2 DOMAIN-CONTAINING PROTEIN"/>
    <property type="match status" value="1"/>
</dbReference>
<evidence type="ECO:0000313" key="3">
    <source>
        <dbReference type="Proteomes" id="UP000183859"/>
    </source>
</evidence>
<dbReference type="Proteomes" id="UP000183859">
    <property type="component" value="Plasmid pP97_c"/>
</dbReference>
<protein>
    <submittedName>
        <fullName evidence="2">Divergent AAA domain protein</fullName>
    </submittedName>
</protein>
<dbReference type="InterPro" id="IPR007421">
    <property type="entry name" value="Schlafen_AlbA_2_dom"/>
</dbReference>
<feature type="domain" description="Schlafen AlbA-2" evidence="1">
    <location>
        <begin position="18"/>
        <end position="137"/>
    </location>
</feature>
<evidence type="ECO:0000313" key="2">
    <source>
        <dbReference type="EMBL" id="APG49297.1"/>
    </source>
</evidence>
<dbReference type="Pfam" id="PF04326">
    <property type="entry name" value="SLFN_AlbA_2"/>
    <property type="match status" value="1"/>
</dbReference>
<dbReference type="OrthoDB" id="9805115at2"/>
<keyword evidence="3" id="KW-1185">Reference proteome</keyword>
<dbReference type="AlphaFoldDB" id="A0A1L3IAX1"/>
<evidence type="ECO:0000259" key="1">
    <source>
        <dbReference type="Pfam" id="PF04326"/>
    </source>
</evidence>
<dbReference type="EMBL" id="CP016367">
    <property type="protein sequence ID" value="APG49297.1"/>
    <property type="molecule type" value="Genomic_DNA"/>
</dbReference>
<dbReference type="Gene3D" id="3.30.950.30">
    <property type="entry name" value="Schlafen, AAA domain"/>
    <property type="match status" value="1"/>
</dbReference>
<dbReference type="KEGG" id="php:PhaeoP97_03947"/>
<keyword evidence="2" id="KW-0614">Plasmid</keyword>
<dbReference type="Pfam" id="PF13749">
    <property type="entry name" value="HATPase_c_4"/>
    <property type="match status" value="1"/>
</dbReference>
<proteinExistence type="predicted"/>
<geneLocation type="plasmid" evidence="3">
    <name>pp97_c</name>
</geneLocation>
<dbReference type="Gene3D" id="3.30.565.60">
    <property type="match status" value="1"/>
</dbReference>
<organism evidence="2 3">
    <name type="scientific">Phaeobacter porticola</name>
    <dbReference type="NCBI Taxonomy" id="1844006"/>
    <lineage>
        <taxon>Bacteria</taxon>
        <taxon>Pseudomonadati</taxon>
        <taxon>Pseudomonadota</taxon>
        <taxon>Alphaproteobacteria</taxon>
        <taxon>Rhodobacterales</taxon>
        <taxon>Roseobacteraceae</taxon>
        <taxon>Phaeobacter</taxon>
    </lineage>
</organism>